<dbReference type="HOGENOM" id="CLU_1504889_0_0_1"/>
<accession>K1P8H8</accession>
<protein>
    <submittedName>
        <fullName evidence="1">Uncharacterized protein</fullName>
    </submittedName>
</protein>
<sequence length="179" mass="20234">MENDLQSGLDKLLSWLRKSQRNIDIFHEPVFDELSTPVTTLSTWNTSVVENATTAIPVVHNSGDPKSSVMKDVLIFVVILVLCCVNALVAYGIRRSRKLKREADEEEGGIPRCQKDGGNNKYECTFWLPELVGNHSNKPQGFVTLSESGHVIDVKYWSQQELDEWFRGKCHMTKEGNVP</sequence>
<evidence type="ECO:0000313" key="1">
    <source>
        <dbReference type="EMBL" id="EKC20017.1"/>
    </source>
</evidence>
<dbReference type="AlphaFoldDB" id="K1P8H8"/>
<organism evidence="1">
    <name type="scientific">Magallana gigas</name>
    <name type="common">Pacific oyster</name>
    <name type="synonym">Crassostrea gigas</name>
    <dbReference type="NCBI Taxonomy" id="29159"/>
    <lineage>
        <taxon>Eukaryota</taxon>
        <taxon>Metazoa</taxon>
        <taxon>Spiralia</taxon>
        <taxon>Lophotrochozoa</taxon>
        <taxon>Mollusca</taxon>
        <taxon>Bivalvia</taxon>
        <taxon>Autobranchia</taxon>
        <taxon>Pteriomorphia</taxon>
        <taxon>Ostreida</taxon>
        <taxon>Ostreoidea</taxon>
        <taxon>Ostreidae</taxon>
        <taxon>Magallana</taxon>
    </lineage>
</organism>
<reference evidence="1" key="1">
    <citation type="journal article" date="2012" name="Nature">
        <title>The oyster genome reveals stress adaptation and complexity of shell formation.</title>
        <authorList>
            <person name="Zhang G."/>
            <person name="Fang X."/>
            <person name="Guo X."/>
            <person name="Li L."/>
            <person name="Luo R."/>
            <person name="Xu F."/>
            <person name="Yang P."/>
            <person name="Zhang L."/>
            <person name="Wang X."/>
            <person name="Qi H."/>
            <person name="Xiong Z."/>
            <person name="Que H."/>
            <person name="Xie Y."/>
            <person name="Holland P.W."/>
            <person name="Paps J."/>
            <person name="Zhu Y."/>
            <person name="Wu F."/>
            <person name="Chen Y."/>
            <person name="Wang J."/>
            <person name="Peng C."/>
            <person name="Meng J."/>
            <person name="Yang L."/>
            <person name="Liu J."/>
            <person name="Wen B."/>
            <person name="Zhang N."/>
            <person name="Huang Z."/>
            <person name="Zhu Q."/>
            <person name="Feng Y."/>
            <person name="Mount A."/>
            <person name="Hedgecock D."/>
            <person name="Xu Z."/>
            <person name="Liu Y."/>
            <person name="Domazet-Loso T."/>
            <person name="Du Y."/>
            <person name="Sun X."/>
            <person name="Zhang S."/>
            <person name="Liu B."/>
            <person name="Cheng P."/>
            <person name="Jiang X."/>
            <person name="Li J."/>
            <person name="Fan D."/>
            <person name="Wang W."/>
            <person name="Fu W."/>
            <person name="Wang T."/>
            <person name="Wang B."/>
            <person name="Zhang J."/>
            <person name="Peng Z."/>
            <person name="Li Y."/>
            <person name="Li N."/>
            <person name="Wang J."/>
            <person name="Chen M."/>
            <person name="He Y."/>
            <person name="Tan F."/>
            <person name="Song X."/>
            <person name="Zheng Q."/>
            <person name="Huang R."/>
            <person name="Yang H."/>
            <person name="Du X."/>
            <person name="Chen L."/>
            <person name="Yang M."/>
            <person name="Gaffney P.M."/>
            <person name="Wang S."/>
            <person name="Luo L."/>
            <person name="She Z."/>
            <person name="Ming Y."/>
            <person name="Huang W."/>
            <person name="Zhang S."/>
            <person name="Huang B."/>
            <person name="Zhang Y."/>
            <person name="Qu T."/>
            <person name="Ni P."/>
            <person name="Miao G."/>
            <person name="Wang J."/>
            <person name="Wang Q."/>
            <person name="Steinberg C.E."/>
            <person name="Wang H."/>
            <person name="Li N."/>
            <person name="Qian L."/>
            <person name="Zhang G."/>
            <person name="Li Y."/>
            <person name="Yang H."/>
            <person name="Liu X."/>
            <person name="Wang J."/>
            <person name="Yin Y."/>
            <person name="Wang J."/>
        </authorList>
    </citation>
    <scope>NUCLEOTIDE SEQUENCE [LARGE SCALE GENOMIC DNA]</scope>
    <source>
        <strain evidence="1">05x7-T-G4-1.051#20</strain>
    </source>
</reference>
<dbReference type="EMBL" id="JH816106">
    <property type="protein sequence ID" value="EKC20017.1"/>
    <property type="molecule type" value="Genomic_DNA"/>
</dbReference>
<gene>
    <name evidence="1" type="ORF">CGI_10007079</name>
</gene>
<name>K1P8H8_MAGGI</name>
<dbReference type="InParanoid" id="K1P8H8"/>
<proteinExistence type="predicted"/>